<keyword evidence="3" id="KW-1185">Reference proteome</keyword>
<evidence type="ECO:0000313" key="2">
    <source>
        <dbReference type="EMBL" id="MWB76761.1"/>
    </source>
</evidence>
<evidence type="ECO:0000259" key="1">
    <source>
        <dbReference type="SMART" id="SM00829"/>
    </source>
</evidence>
<feature type="domain" description="Enoyl reductase (ER)" evidence="1">
    <location>
        <begin position="10"/>
        <end position="330"/>
    </location>
</feature>
<dbReference type="AlphaFoldDB" id="A0A844W1S6"/>
<dbReference type="InterPro" id="IPR036291">
    <property type="entry name" value="NAD(P)-bd_dom_sf"/>
</dbReference>
<dbReference type="CDD" id="cd05289">
    <property type="entry name" value="MDR_like_2"/>
    <property type="match status" value="1"/>
</dbReference>
<evidence type="ECO:0000313" key="3">
    <source>
        <dbReference type="Proteomes" id="UP000443843"/>
    </source>
</evidence>
<sequence>MRAVLLTGYGGPEKTRLTSVDKPSIGAGDLLVRVTGAGLNPLDYKTRKGEVRVILRRRLPFVLGNELSGEVVDAGQDVRDFAVGDRVIGRVEKSRLGGFAEYAAIDASVTAHAPASIPLADAAGLPLAGLTALQALSELQAGPGRHILITGGAGGVGTLAIQIARILGAEITTTASPRGEALVRDLGADHVIDYTTTDLASVETRFDGVFDLMGGKTLNACFRLCKPGGTVLTIAGMPDAYTARHDLGAGWILQLLFDLAARRYRQLAREHGVTYRYMFMRPDGPGLTRLVKWVDAGKLRLIVDSRHPFDDFPKAMAHLESGHAKGKVLLRM</sequence>
<dbReference type="Gene3D" id="3.40.50.720">
    <property type="entry name" value="NAD(P)-binding Rossmann-like Domain"/>
    <property type="match status" value="1"/>
</dbReference>
<dbReference type="SUPFAM" id="SSF50129">
    <property type="entry name" value="GroES-like"/>
    <property type="match status" value="1"/>
</dbReference>
<dbReference type="Pfam" id="PF08240">
    <property type="entry name" value="ADH_N"/>
    <property type="match status" value="1"/>
</dbReference>
<dbReference type="InterPro" id="IPR013154">
    <property type="entry name" value="ADH-like_N"/>
</dbReference>
<reference evidence="2 3" key="1">
    <citation type="submission" date="2019-11" db="EMBL/GenBank/DDBJ databases">
        <title>Pseudooceanicola pacifica sp. nov., isolated from deep-sea sediment of the Pacific Ocean.</title>
        <authorList>
            <person name="Lyu L."/>
        </authorList>
    </citation>
    <scope>NUCLEOTIDE SEQUENCE [LARGE SCALE GENOMIC DNA]</scope>
    <source>
        <strain evidence="2 3">216_PA32_1</strain>
    </source>
</reference>
<gene>
    <name evidence="2" type="ORF">GLS40_01845</name>
</gene>
<dbReference type="InterPro" id="IPR020843">
    <property type="entry name" value="ER"/>
</dbReference>
<dbReference type="EMBL" id="WNXQ01000001">
    <property type="protein sequence ID" value="MWB76761.1"/>
    <property type="molecule type" value="Genomic_DNA"/>
</dbReference>
<dbReference type="PANTHER" id="PTHR11695">
    <property type="entry name" value="ALCOHOL DEHYDROGENASE RELATED"/>
    <property type="match status" value="1"/>
</dbReference>
<dbReference type="Gene3D" id="3.90.180.10">
    <property type="entry name" value="Medium-chain alcohol dehydrogenases, catalytic domain"/>
    <property type="match status" value="1"/>
</dbReference>
<accession>A0A844W1S6</accession>
<protein>
    <submittedName>
        <fullName evidence="2">Zinc-binding dehydrogenase</fullName>
    </submittedName>
</protein>
<dbReference type="SUPFAM" id="SSF51735">
    <property type="entry name" value="NAD(P)-binding Rossmann-fold domains"/>
    <property type="match status" value="1"/>
</dbReference>
<proteinExistence type="predicted"/>
<dbReference type="GO" id="GO:0016491">
    <property type="term" value="F:oxidoreductase activity"/>
    <property type="evidence" value="ECO:0007669"/>
    <property type="project" value="InterPro"/>
</dbReference>
<name>A0A844W1S6_9RHOB</name>
<dbReference type="InterPro" id="IPR050700">
    <property type="entry name" value="YIM1/Zinc_Alcohol_DH_Fams"/>
</dbReference>
<dbReference type="InterPro" id="IPR011032">
    <property type="entry name" value="GroES-like_sf"/>
</dbReference>
<dbReference type="PANTHER" id="PTHR11695:SF648">
    <property type="entry name" value="ZINC-BINDING OXIDOREDUCTASE"/>
    <property type="match status" value="1"/>
</dbReference>
<organism evidence="2 3">
    <name type="scientific">Pseudooceanicola pacificus</name>
    <dbReference type="NCBI Taxonomy" id="2676438"/>
    <lineage>
        <taxon>Bacteria</taxon>
        <taxon>Pseudomonadati</taxon>
        <taxon>Pseudomonadota</taxon>
        <taxon>Alphaproteobacteria</taxon>
        <taxon>Rhodobacterales</taxon>
        <taxon>Paracoccaceae</taxon>
        <taxon>Pseudooceanicola</taxon>
    </lineage>
</organism>
<dbReference type="Proteomes" id="UP000443843">
    <property type="component" value="Unassembled WGS sequence"/>
</dbReference>
<dbReference type="RefSeq" id="WP_160380895.1">
    <property type="nucleotide sequence ID" value="NZ_WNXQ01000001.1"/>
</dbReference>
<dbReference type="Pfam" id="PF13602">
    <property type="entry name" value="ADH_zinc_N_2"/>
    <property type="match status" value="1"/>
</dbReference>
<comment type="caution">
    <text evidence="2">The sequence shown here is derived from an EMBL/GenBank/DDBJ whole genome shotgun (WGS) entry which is preliminary data.</text>
</comment>
<dbReference type="SMART" id="SM00829">
    <property type="entry name" value="PKS_ER"/>
    <property type="match status" value="1"/>
</dbReference>